<dbReference type="AlphaFoldDB" id="A0A4Q5E776"/>
<evidence type="ECO:0000256" key="2">
    <source>
        <dbReference type="SAM" id="SignalP"/>
    </source>
</evidence>
<feature type="transmembrane region" description="Helical" evidence="1">
    <location>
        <begin position="136"/>
        <end position="153"/>
    </location>
</feature>
<keyword evidence="1" id="KW-0472">Membrane</keyword>
<evidence type="ECO:0008006" key="5">
    <source>
        <dbReference type="Google" id="ProtNLM"/>
    </source>
</evidence>
<comment type="caution">
    <text evidence="3">The sequence shown here is derived from an EMBL/GenBank/DDBJ whole genome shotgun (WGS) entry which is preliminary data.</text>
</comment>
<reference evidence="3 4" key="1">
    <citation type="journal article" date="2019" name="Nat. Med.">
        <title>A library of human gut bacterial isolates paired with longitudinal multiomics data enables mechanistic microbiome research.</title>
        <authorList>
            <person name="Poyet M."/>
            <person name="Groussin M."/>
            <person name="Gibbons S.M."/>
            <person name="Avila-Pacheco J."/>
            <person name="Jiang X."/>
            <person name="Kearney S.M."/>
            <person name="Perrotta A.R."/>
            <person name="Berdy B."/>
            <person name="Zhao S."/>
            <person name="Lieberman T.D."/>
            <person name="Swanson P.K."/>
            <person name="Smith M."/>
            <person name="Roesemann S."/>
            <person name="Alexander J.E."/>
            <person name="Rich S.A."/>
            <person name="Livny J."/>
            <person name="Vlamakis H."/>
            <person name="Clish C."/>
            <person name="Bullock K."/>
            <person name="Deik A."/>
            <person name="Scott J."/>
            <person name="Pierce K.A."/>
            <person name="Xavier R.J."/>
            <person name="Alm E.J."/>
        </authorList>
    </citation>
    <scope>NUCLEOTIDE SEQUENCE [LARGE SCALE GENOMIC DNA]</scope>
    <source>
        <strain evidence="3 4">BIOML-A6</strain>
    </source>
</reference>
<feature type="transmembrane region" description="Helical" evidence="1">
    <location>
        <begin position="89"/>
        <end position="107"/>
    </location>
</feature>
<keyword evidence="2" id="KW-0732">Signal</keyword>
<feature type="transmembrane region" description="Helical" evidence="1">
    <location>
        <begin position="51"/>
        <end position="77"/>
    </location>
</feature>
<keyword evidence="1" id="KW-1133">Transmembrane helix</keyword>
<protein>
    <recommendedName>
        <fullName evidence="5">Lipoprotein</fullName>
    </recommendedName>
</protein>
<feature type="signal peptide" evidence="2">
    <location>
        <begin position="1"/>
        <end position="28"/>
    </location>
</feature>
<feature type="chain" id="PRO_5030097903" description="Lipoprotein" evidence="2">
    <location>
        <begin position="29"/>
        <end position="163"/>
    </location>
</feature>
<dbReference type="PROSITE" id="PS51257">
    <property type="entry name" value="PROKAR_LIPOPROTEIN"/>
    <property type="match status" value="1"/>
</dbReference>
<keyword evidence="1" id="KW-0812">Transmembrane</keyword>
<evidence type="ECO:0000256" key="1">
    <source>
        <dbReference type="SAM" id="Phobius"/>
    </source>
</evidence>
<sequence>MNPYKTKNRKYFFAFIILLLLTSCSANIESTSANSISAILAVCGEYILAGFSLIILLLIHCMRITGVVISVISVYLLYNDSKIGQLDSILLLLIGLILVGISFLPPVKYHEPNVVIAKNVVKPKNIELKNDSQRHVIFEIIVGVLIGIILMIIEQNSDFAFIK</sequence>
<organism evidence="3 4">
    <name type="scientific">Bacteroides uniformis</name>
    <dbReference type="NCBI Taxonomy" id="820"/>
    <lineage>
        <taxon>Bacteria</taxon>
        <taxon>Pseudomonadati</taxon>
        <taxon>Bacteroidota</taxon>
        <taxon>Bacteroidia</taxon>
        <taxon>Bacteroidales</taxon>
        <taxon>Bacteroidaceae</taxon>
        <taxon>Bacteroides</taxon>
    </lineage>
</organism>
<accession>A0A4Q5E776</accession>
<proteinExistence type="predicted"/>
<dbReference type="EMBL" id="WCTM01000005">
    <property type="protein sequence ID" value="KAB4242899.1"/>
    <property type="molecule type" value="Genomic_DNA"/>
</dbReference>
<dbReference type="RefSeq" id="WP_130081023.1">
    <property type="nucleotide sequence ID" value="NZ_RCXX01000006.1"/>
</dbReference>
<evidence type="ECO:0000313" key="3">
    <source>
        <dbReference type="EMBL" id="KAB4242899.1"/>
    </source>
</evidence>
<dbReference type="Proteomes" id="UP000431575">
    <property type="component" value="Unassembled WGS sequence"/>
</dbReference>
<name>A0A4Q5E776_BACUN</name>
<gene>
    <name evidence="3" type="ORF">GAP41_09905</name>
</gene>
<evidence type="ECO:0000313" key="4">
    <source>
        <dbReference type="Proteomes" id="UP000431575"/>
    </source>
</evidence>